<name>A0AAD3DZI0_9CHLO</name>
<organism evidence="3 4">
    <name type="scientific">Astrephomene gubernaculifera</name>
    <dbReference type="NCBI Taxonomy" id="47775"/>
    <lineage>
        <taxon>Eukaryota</taxon>
        <taxon>Viridiplantae</taxon>
        <taxon>Chlorophyta</taxon>
        <taxon>core chlorophytes</taxon>
        <taxon>Chlorophyceae</taxon>
        <taxon>CS clade</taxon>
        <taxon>Chlamydomonadales</taxon>
        <taxon>Astrephomenaceae</taxon>
        <taxon>Astrephomene</taxon>
    </lineage>
</organism>
<dbReference type="Gene3D" id="1.20.5.170">
    <property type="match status" value="1"/>
</dbReference>
<feature type="compositionally biased region" description="Basic and acidic residues" evidence="1">
    <location>
        <begin position="516"/>
        <end position="526"/>
    </location>
</feature>
<keyword evidence="4" id="KW-1185">Reference proteome</keyword>
<dbReference type="Proteomes" id="UP001054857">
    <property type="component" value="Unassembled WGS sequence"/>
</dbReference>
<sequence>MSRAPVADCLGLEPGSAHPPQVPLQGTWGLYLQPSDQAQAATRTLVEKPGGPKALAGAGPEPLVPYNHRTHAAVTGQAHHTAPLPVLSMDLPLSSESSSVFSRSLSIGESLTGPLTFQGSNTNTLCPPGDEHTLSLLQSLMHAPTQPPAVRAPHAASVQDTPKNGQVTAEHKPGTFPRAAAPGAPNQADQATPYAQPFSSGHGYGAGGPAAAPQLCASTGRRAEPFSDPGSTSSHGSMLGAPLSTTASLRPDVPLLGKTLAATAKLPLDVLAMLPPLVVQPLDVGMLASMQPPPQPPPLLPVPQDYREALLYAAAGHPQLQGLHGLQWQQLLFKAGQAMFKSGGLPMEHNAATATAAAAAAVAAAAALPGLGPGGLALVGNTGSSLQPRTAVEPNGPHGGEDAVRQGAQPAGLPGPAGSLVSSVGDGDARLKGSPVKRPAGVMERAATAALDPDLHPEEKGTQDLRQIGREGGAEEELGEDEEEDEDEVSTGSGVDTRQQRNRKRRAPPRRAGRGAKKENCRERNRTAQRRFRERQKDMIRSLQETVQQQGSLIRELKRRLSAYEEVGDPEEAEQ</sequence>
<feature type="domain" description="BZIP" evidence="2">
    <location>
        <begin position="522"/>
        <end position="535"/>
    </location>
</feature>
<feature type="compositionally biased region" description="Polar residues" evidence="1">
    <location>
        <begin position="158"/>
        <end position="167"/>
    </location>
</feature>
<evidence type="ECO:0000313" key="4">
    <source>
        <dbReference type="Proteomes" id="UP001054857"/>
    </source>
</evidence>
<evidence type="ECO:0000259" key="2">
    <source>
        <dbReference type="PROSITE" id="PS00036"/>
    </source>
</evidence>
<dbReference type="PROSITE" id="PS00036">
    <property type="entry name" value="BZIP_BASIC"/>
    <property type="match status" value="1"/>
</dbReference>
<accession>A0AAD3DZI0</accession>
<reference evidence="3 4" key="1">
    <citation type="journal article" date="2021" name="Sci. Rep.">
        <title>Genome sequencing of the multicellular alga Astrephomene provides insights into convergent evolution of germ-soma differentiation.</title>
        <authorList>
            <person name="Yamashita S."/>
            <person name="Yamamoto K."/>
            <person name="Matsuzaki R."/>
            <person name="Suzuki S."/>
            <person name="Yamaguchi H."/>
            <person name="Hirooka S."/>
            <person name="Minakuchi Y."/>
            <person name="Miyagishima S."/>
            <person name="Kawachi M."/>
            <person name="Toyoda A."/>
            <person name="Nozaki H."/>
        </authorList>
    </citation>
    <scope>NUCLEOTIDE SEQUENCE [LARGE SCALE GENOMIC DNA]</scope>
    <source>
        <strain evidence="3 4">NIES-4017</strain>
    </source>
</reference>
<dbReference type="EMBL" id="BMAR01000033">
    <property type="protein sequence ID" value="GFR49884.1"/>
    <property type="molecule type" value="Genomic_DNA"/>
</dbReference>
<comment type="caution">
    <text evidence="3">The sequence shown here is derived from an EMBL/GenBank/DDBJ whole genome shotgun (WGS) entry which is preliminary data.</text>
</comment>
<feature type="compositionally biased region" description="Acidic residues" evidence="1">
    <location>
        <begin position="474"/>
        <end position="489"/>
    </location>
</feature>
<feature type="compositionally biased region" description="Basic residues" evidence="1">
    <location>
        <begin position="500"/>
        <end position="515"/>
    </location>
</feature>
<dbReference type="InterPro" id="IPR004827">
    <property type="entry name" value="bZIP"/>
</dbReference>
<feature type="compositionally biased region" description="Low complexity" evidence="1">
    <location>
        <begin position="406"/>
        <end position="418"/>
    </location>
</feature>
<dbReference type="AlphaFoldDB" id="A0AAD3DZI0"/>
<dbReference type="GO" id="GO:0003700">
    <property type="term" value="F:DNA-binding transcription factor activity"/>
    <property type="evidence" value="ECO:0007669"/>
    <property type="project" value="InterPro"/>
</dbReference>
<feature type="region of interest" description="Disordered" evidence="1">
    <location>
        <begin position="471"/>
        <end position="538"/>
    </location>
</feature>
<feature type="region of interest" description="Disordered" evidence="1">
    <location>
        <begin position="385"/>
        <end position="442"/>
    </location>
</feature>
<evidence type="ECO:0000313" key="3">
    <source>
        <dbReference type="EMBL" id="GFR49884.1"/>
    </source>
</evidence>
<dbReference type="SUPFAM" id="SSF57959">
    <property type="entry name" value="Leucine zipper domain"/>
    <property type="match status" value="1"/>
</dbReference>
<protein>
    <recommendedName>
        <fullName evidence="2">BZIP domain-containing protein</fullName>
    </recommendedName>
</protein>
<gene>
    <name evidence="3" type="ORF">Agub_g11988</name>
</gene>
<feature type="region of interest" description="Disordered" evidence="1">
    <location>
        <begin position="146"/>
        <end position="245"/>
    </location>
</feature>
<evidence type="ECO:0000256" key="1">
    <source>
        <dbReference type="SAM" id="MobiDB-lite"/>
    </source>
</evidence>
<dbReference type="InterPro" id="IPR046347">
    <property type="entry name" value="bZIP_sf"/>
</dbReference>
<proteinExistence type="predicted"/>
<dbReference type="CDD" id="cd14686">
    <property type="entry name" value="bZIP"/>
    <property type="match status" value="1"/>
</dbReference>